<keyword evidence="5 6" id="KW-0472">Membrane</keyword>
<sequence>MPDAALVWLFFCFVFGIIIVPGMDMAFVLANALTSGRRLGLYATAGVVAGGVVHVVVGALGVGAVLKLFPSLFKLLLFAGALYIAWIGLCLLRSGASLGAIPAARSRIPAVAFRQGMLTCLLNPKAYLFMFAVFPQFLKPEAGGIWLQAAILGAIIAVTQFSVYGGLAVAAGGGRGALAGHPRAEAALGRAVGVLLIVVAAVTLVQGWRGLAG</sequence>
<keyword evidence="2" id="KW-1003">Cell membrane</keyword>
<feature type="transmembrane region" description="Helical" evidence="6">
    <location>
        <begin position="112"/>
        <end position="133"/>
    </location>
</feature>
<evidence type="ECO:0000256" key="1">
    <source>
        <dbReference type="ARBA" id="ARBA00004651"/>
    </source>
</evidence>
<dbReference type="EMBL" id="JBHSLV010000034">
    <property type="protein sequence ID" value="MFC5395101.1"/>
    <property type="molecule type" value="Genomic_DNA"/>
</dbReference>
<evidence type="ECO:0000256" key="6">
    <source>
        <dbReference type="SAM" id="Phobius"/>
    </source>
</evidence>
<dbReference type="PANTHER" id="PTHR30086:SF20">
    <property type="entry name" value="ARGININE EXPORTER PROTEIN ARGO-RELATED"/>
    <property type="match status" value="1"/>
</dbReference>
<gene>
    <name evidence="7" type="ORF">ACFPPC_20895</name>
</gene>
<organism evidence="7 8">
    <name type="scientific">Bosea vestrisii</name>
    <dbReference type="NCBI Taxonomy" id="151416"/>
    <lineage>
        <taxon>Bacteria</taxon>
        <taxon>Pseudomonadati</taxon>
        <taxon>Pseudomonadota</taxon>
        <taxon>Alphaproteobacteria</taxon>
        <taxon>Hyphomicrobiales</taxon>
        <taxon>Boseaceae</taxon>
        <taxon>Bosea</taxon>
    </lineage>
</organism>
<dbReference type="Proteomes" id="UP001596104">
    <property type="component" value="Unassembled WGS sequence"/>
</dbReference>
<feature type="transmembrane region" description="Helical" evidence="6">
    <location>
        <begin position="6"/>
        <end position="29"/>
    </location>
</feature>
<dbReference type="PANTHER" id="PTHR30086">
    <property type="entry name" value="ARGININE EXPORTER PROTEIN ARGO"/>
    <property type="match status" value="1"/>
</dbReference>
<evidence type="ECO:0000313" key="8">
    <source>
        <dbReference type="Proteomes" id="UP001596104"/>
    </source>
</evidence>
<name>A0ABW0HES8_9HYPH</name>
<comment type="caution">
    <text evidence="7">The sequence shown here is derived from an EMBL/GenBank/DDBJ whole genome shotgun (WGS) entry which is preliminary data.</text>
</comment>
<evidence type="ECO:0000256" key="3">
    <source>
        <dbReference type="ARBA" id="ARBA00022692"/>
    </source>
</evidence>
<evidence type="ECO:0000256" key="5">
    <source>
        <dbReference type="ARBA" id="ARBA00023136"/>
    </source>
</evidence>
<dbReference type="PIRSF" id="PIRSF006324">
    <property type="entry name" value="LeuE"/>
    <property type="match status" value="1"/>
</dbReference>
<dbReference type="Pfam" id="PF01810">
    <property type="entry name" value="LysE"/>
    <property type="match status" value="1"/>
</dbReference>
<keyword evidence="8" id="KW-1185">Reference proteome</keyword>
<accession>A0ABW0HES8</accession>
<proteinExistence type="predicted"/>
<evidence type="ECO:0000313" key="7">
    <source>
        <dbReference type="EMBL" id="MFC5395101.1"/>
    </source>
</evidence>
<feature type="transmembrane region" description="Helical" evidence="6">
    <location>
        <begin position="72"/>
        <end position="92"/>
    </location>
</feature>
<feature type="transmembrane region" description="Helical" evidence="6">
    <location>
        <begin position="41"/>
        <end position="66"/>
    </location>
</feature>
<comment type="subcellular location">
    <subcellularLocation>
        <location evidence="1">Cell membrane</location>
        <topology evidence="1">Multi-pass membrane protein</topology>
    </subcellularLocation>
</comment>
<evidence type="ECO:0000256" key="4">
    <source>
        <dbReference type="ARBA" id="ARBA00022989"/>
    </source>
</evidence>
<reference evidence="8" key="1">
    <citation type="journal article" date="2019" name="Int. J. Syst. Evol. Microbiol.">
        <title>The Global Catalogue of Microorganisms (GCM) 10K type strain sequencing project: providing services to taxonomists for standard genome sequencing and annotation.</title>
        <authorList>
            <consortium name="The Broad Institute Genomics Platform"/>
            <consortium name="The Broad Institute Genome Sequencing Center for Infectious Disease"/>
            <person name="Wu L."/>
            <person name="Ma J."/>
        </authorList>
    </citation>
    <scope>NUCLEOTIDE SEQUENCE [LARGE SCALE GENOMIC DNA]</scope>
    <source>
        <strain evidence="8">CGMCC 1.16326</strain>
    </source>
</reference>
<keyword evidence="4 6" id="KW-1133">Transmembrane helix</keyword>
<feature type="transmembrane region" description="Helical" evidence="6">
    <location>
        <begin position="187"/>
        <end position="208"/>
    </location>
</feature>
<dbReference type="InterPro" id="IPR001123">
    <property type="entry name" value="LeuE-type"/>
</dbReference>
<evidence type="ECO:0000256" key="2">
    <source>
        <dbReference type="ARBA" id="ARBA00022475"/>
    </source>
</evidence>
<dbReference type="RefSeq" id="WP_377010839.1">
    <property type="nucleotide sequence ID" value="NZ_JBHSLV010000034.1"/>
</dbReference>
<keyword evidence="3 6" id="KW-0812">Transmembrane</keyword>
<protein>
    <submittedName>
        <fullName evidence="7">LysE family translocator</fullName>
    </submittedName>
</protein>
<feature type="transmembrane region" description="Helical" evidence="6">
    <location>
        <begin position="145"/>
        <end position="167"/>
    </location>
</feature>